<gene>
    <name evidence="9" type="primary">yghK</name>
    <name evidence="9" type="ORF">KDH_56570</name>
</gene>
<name>A0ABQ6FX27_9CHLR</name>
<evidence type="ECO:0000313" key="9">
    <source>
        <dbReference type="EMBL" id="GLV58827.1"/>
    </source>
</evidence>
<feature type="transmembrane region" description="Helical" evidence="8">
    <location>
        <begin position="199"/>
        <end position="217"/>
    </location>
</feature>
<evidence type="ECO:0000256" key="1">
    <source>
        <dbReference type="ARBA" id="ARBA00004651"/>
    </source>
</evidence>
<feature type="transmembrane region" description="Helical" evidence="8">
    <location>
        <begin position="327"/>
        <end position="346"/>
    </location>
</feature>
<dbReference type="Pfam" id="PF02652">
    <property type="entry name" value="Lactate_perm"/>
    <property type="match status" value="1"/>
</dbReference>
<keyword evidence="4 8" id="KW-1003">Cell membrane</keyword>
<feature type="transmembrane region" description="Helical" evidence="8">
    <location>
        <begin position="421"/>
        <end position="438"/>
    </location>
</feature>
<feature type="transmembrane region" description="Helical" evidence="8">
    <location>
        <begin position="141"/>
        <end position="163"/>
    </location>
</feature>
<comment type="function">
    <text evidence="8">Uptake of L-lactate across the membrane. Can also transport D-lactate and glycolate.</text>
</comment>
<evidence type="ECO:0000313" key="10">
    <source>
        <dbReference type="Proteomes" id="UP001344906"/>
    </source>
</evidence>
<keyword evidence="10" id="KW-1185">Reference proteome</keyword>
<feature type="transmembrane region" description="Helical" evidence="8">
    <location>
        <begin position="41"/>
        <end position="60"/>
    </location>
</feature>
<dbReference type="NCBIfam" id="TIGR00795">
    <property type="entry name" value="lctP"/>
    <property type="match status" value="1"/>
</dbReference>
<evidence type="ECO:0000256" key="7">
    <source>
        <dbReference type="ARBA" id="ARBA00023136"/>
    </source>
</evidence>
<feature type="transmembrane region" description="Helical" evidence="8">
    <location>
        <begin position="252"/>
        <end position="269"/>
    </location>
</feature>
<accession>A0ABQ6FX27</accession>
<feature type="transmembrane region" description="Helical" evidence="8">
    <location>
        <begin position="450"/>
        <end position="472"/>
    </location>
</feature>
<dbReference type="Proteomes" id="UP001344906">
    <property type="component" value="Unassembled WGS sequence"/>
</dbReference>
<dbReference type="InterPro" id="IPR003804">
    <property type="entry name" value="Lactate_perm"/>
</dbReference>
<dbReference type="EMBL" id="BSRI01000002">
    <property type="protein sequence ID" value="GLV58827.1"/>
    <property type="molecule type" value="Genomic_DNA"/>
</dbReference>
<evidence type="ECO:0000256" key="8">
    <source>
        <dbReference type="RuleBase" id="RU365092"/>
    </source>
</evidence>
<evidence type="ECO:0000256" key="5">
    <source>
        <dbReference type="ARBA" id="ARBA00022692"/>
    </source>
</evidence>
<comment type="subcellular location">
    <subcellularLocation>
        <location evidence="1 8">Cell membrane</location>
        <topology evidence="1 8">Multi-pass membrane protein</topology>
    </subcellularLocation>
</comment>
<feature type="transmembrane region" description="Helical" evidence="8">
    <location>
        <begin position="12"/>
        <end position="34"/>
    </location>
</feature>
<feature type="transmembrane region" description="Helical" evidence="8">
    <location>
        <begin position="170"/>
        <end position="193"/>
    </location>
</feature>
<evidence type="ECO:0000256" key="2">
    <source>
        <dbReference type="ARBA" id="ARBA00010100"/>
    </source>
</evidence>
<dbReference type="PANTHER" id="PTHR30003">
    <property type="entry name" value="L-LACTATE PERMEASE"/>
    <property type="match status" value="1"/>
</dbReference>
<keyword evidence="5 8" id="KW-0812">Transmembrane</keyword>
<feature type="transmembrane region" description="Helical" evidence="8">
    <location>
        <begin position="541"/>
        <end position="562"/>
    </location>
</feature>
<organism evidence="9 10">
    <name type="scientific">Dictyobacter halimunensis</name>
    <dbReference type="NCBI Taxonomy" id="3026934"/>
    <lineage>
        <taxon>Bacteria</taxon>
        <taxon>Bacillati</taxon>
        <taxon>Chloroflexota</taxon>
        <taxon>Ktedonobacteria</taxon>
        <taxon>Ktedonobacterales</taxon>
        <taxon>Dictyobacteraceae</taxon>
        <taxon>Dictyobacter</taxon>
    </lineage>
</organism>
<reference evidence="9 10" key="1">
    <citation type="submission" date="2023-02" db="EMBL/GenBank/DDBJ databases">
        <title>Dictyobacter halimunensis sp. nov., a new member of the class Ktedonobacteria from forest soil in a geothermal area.</title>
        <authorList>
            <person name="Rachmania M.K."/>
            <person name="Ningsih F."/>
            <person name="Sakai Y."/>
            <person name="Yabe S."/>
            <person name="Yokota A."/>
            <person name="Sjamsuridzal W."/>
        </authorList>
    </citation>
    <scope>NUCLEOTIDE SEQUENCE [LARGE SCALE GENOMIC DNA]</scope>
    <source>
        <strain evidence="9 10">S3.2.2.5</strain>
    </source>
</reference>
<feature type="transmembrane region" description="Helical" evidence="8">
    <location>
        <begin position="115"/>
        <end position="135"/>
    </location>
</feature>
<proteinExistence type="inferred from homology"/>
<comment type="similarity">
    <text evidence="2 8">Belongs to the lactate permease family.</text>
</comment>
<evidence type="ECO:0000256" key="6">
    <source>
        <dbReference type="ARBA" id="ARBA00022989"/>
    </source>
</evidence>
<evidence type="ECO:0000256" key="4">
    <source>
        <dbReference type="ARBA" id="ARBA00022475"/>
    </source>
</evidence>
<keyword evidence="3 8" id="KW-0813">Transport</keyword>
<keyword evidence="6 8" id="KW-1133">Transmembrane helix</keyword>
<feature type="transmembrane region" description="Helical" evidence="8">
    <location>
        <begin position="388"/>
        <end position="414"/>
    </location>
</feature>
<sequence length="568" mass="61617">MFHQILTPVAGSLFLSLIVGFIPIIVVLVLLGIVRRPAWQAALAGLIIGLLIAILVWQVPIQQAASSTLNGFAFALFPVMWIVWNAMWLYNIAVRSGKFELFRRWMVYNVPPDKRILLLIIGFSFGALMEGVAGFGTPVAIGSALLIALGFPALEAVTLTLIFNTTPVAFGALGVPITTLSSVTGLHAGPLAAMVGRQLPFFALFLPFYAMVVFTGFRSLRTIWPAALVAGLSFALMQFTISNFVGPELPDVLASLFSLICVILFVQVWKPRDIEQYRATFAPVVRGIDTGGNEVETGINAADVAQEEDRNGREGNAIQKPTTQEAILAWLPWLLVSIIVIAWTFLKVPALGAMNIHWAGLDKQIFLTLYNKPYAAIYAFQPLGTGTAILLTVIVTALVMIATGSSANIIWLSLVDTWRQLRFPILTVMLIIGLAYLYNYSGMSYTLGLAISKVGFIFPFFSVFLGWIACFLSGSDTSSNALFGNLQVVAARQLNLSPVLMAASNSSGAVMSKMISPQNVSTGVSTTELNGKEGLIIRRTFFHSIILATILGIIVMIQQYLIPGIIPH</sequence>
<comment type="caution">
    <text evidence="9">The sequence shown here is derived from an EMBL/GenBank/DDBJ whole genome shotgun (WGS) entry which is preliminary data.</text>
</comment>
<feature type="transmembrane region" description="Helical" evidence="8">
    <location>
        <begin position="224"/>
        <end position="246"/>
    </location>
</feature>
<keyword evidence="7 8" id="KW-0472">Membrane</keyword>
<dbReference type="RefSeq" id="WP_338255205.1">
    <property type="nucleotide sequence ID" value="NZ_BSRI01000002.1"/>
</dbReference>
<protein>
    <recommendedName>
        <fullName evidence="8">L-lactate permease</fullName>
    </recommendedName>
</protein>
<feature type="transmembrane region" description="Helical" evidence="8">
    <location>
        <begin position="72"/>
        <end position="94"/>
    </location>
</feature>
<dbReference type="PANTHER" id="PTHR30003:SF0">
    <property type="entry name" value="GLYCOLATE PERMEASE GLCA-RELATED"/>
    <property type="match status" value="1"/>
</dbReference>
<evidence type="ECO:0000256" key="3">
    <source>
        <dbReference type="ARBA" id="ARBA00022448"/>
    </source>
</evidence>